<gene>
    <name evidence="3" type="ORF">RUM43_001209</name>
    <name evidence="2" type="ORF">RUM44_004226</name>
</gene>
<accession>A0AAN8XPC4</accession>
<dbReference type="InterPro" id="IPR043403">
    <property type="entry name" value="Gurken/Spitz"/>
</dbReference>
<evidence type="ECO:0000313" key="4">
    <source>
        <dbReference type="Proteomes" id="UP001359485"/>
    </source>
</evidence>
<reference evidence="3 5" key="1">
    <citation type="submission" date="2023-10" db="EMBL/GenBank/DDBJ databases">
        <title>Genomes of two closely related lineages of the louse Polyplax serrata with different host specificities.</title>
        <authorList>
            <person name="Martinu J."/>
            <person name="Tarabai H."/>
            <person name="Stefka J."/>
            <person name="Hypsa V."/>
        </authorList>
    </citation>
    <scope>NUCLEOTIDE SEQUENCE [LARGE SCALE GENOMIC DNA]</scope>
    <source>
        <strain evidence="2">98ZLc_SE</strain>
        <strain evidence="3">HR10_N</strain>
    </source>
</reference>
<dbReference type="PANTHER" id="PTHR12332:SF1">
    <property type="entry name" value="KEREN-RELATED"/>
    <property type="match status" value="1"/>
</dbReference>
<dbReference type="PANTHER" id="PTHR12332">
    <property type="entry name" value="KEREN-RELATED"/>
    <property type="match status" value="1"/>
</dbReference>
<dbReference type="Gene3D" id="2.10.25.10">
    <property type="entry name" value="Laminin"/>
    <property type="match status" value="1"/>
</dbReference>
<feature type="compositionally biased region" description="Polar residues" evidence="1">
    <location>
        <begin position="10"/>
        <end position="27"/>
    </location>
</feature>
<comment type="caution">
    <text evidence="3">The sequence shown here is derived from an EMBL/GenBank/DDBJ whole genome shotgun (WGS) entry which is preliminary data.</text>
</comment>
<dbReference type="GO" id="GO:0007173">
    <property type="term" value="P:epidermal growth factor receptor signaling pathway"/>
    <property type="evidence" value="ECO:0007669"/>
    <property type="project" value="InterPro"/>
</dbReference>
<organism evidence="3 5">
    <name type="scientific">Polyplax serrata</name>
    <name type="common">Common mouse louse</name>
    <dbReference type="NCBI Taxonomy" id="468196"/>
    <lineage>
        <taxon>Eukaryota</taxon>
        <taxon>Metazoa</taxon>
        <taxon>Ecdysozoa</taxon>
        <taxon>Arthropoda</taxon>
        <taxon>Hexapoda</taxon>
        <taxon>Insecta</taxon>
        <taxon>Pterygota</taxon>
        <taxon>Neoptera</taxon>
        <taxon>Paraneoptera</taxon>
        <taxon>Psocodea</taxon>
        <taxon>Troctomorpha</taxon>
        <taxon>Phthiraptera</taxon>
        <taxon>Anoplura</taxon>
        <taxon>Polyplacidae</taxon>
        <taxon>Polyplax</taxon>
    </lineage>
</organism>
<evidence type="ECO:0000313" key="2">
    <source>
        <dbReference type="EMBL" id="KAK6633619.1"/>
    </source>
</evidence>
<dbReference type="AlphaFoldDB" id="A0AAN8XPC4"/>
<dbReference type="GO" id="GO:0048018">
    <property type="term" value="F:receptor ligand activity"/>
    <property type="evidence" value="ECO:0007669"/>
    <property type="project" value="InterPro"/>
</dbReference>
<protein>
    <submittedName>
        <fullName evidence="3">Uncharacterized protein</fullName>
    </submittedName>
</protein>
<dbReference type="EMBL" id="JAWJWE010000001">
    <property type="protein sequence ID" value="KAK6644933.1"/>
    <property type="molecule type" value="Genomic_DNA"/>
</dbReference>
<evidence type="ECO:0000313" key="3">
    <source>
        <dbReference type="EMBL" id="KAK6644933.1"/>
    </source>
</evidence>
<dbReference type="Proteomes" id="UP001372834">
    <property type="component" value="Unassembled WGS sequence"/>
</dbReference>
<proteinExistence type="predicted"/>
<dbReference type="Proteomes" id="UP001359485">
    <property type="component" value="Unassembled WGS sequence"/>
</dbReference>
<name>A0AAN8XPC4_POLSC</name>
<feature type="region of interest" description="Disordered" evidence="1">
    <location>
        <begin position="1"/>
        <end position="46"/>
    </location>
</feature>
<evidence type="ECO:0000313" key="5">
    <source>
        <dbReference type="Proteomes" id="UP001372834"/>
    </source>
</evidence>
<keyword evidence="4" id="KW-1185">Reference proteome</keyword>
<dbReference type="GO" id="GO:0005154">
    <property type="term" value="F:epidermal growth factor receptor binding"/>
    <property type="evidence" value="ECO:0007669"/>
    <property type="project" value="InterPro"/>
</dbReference>
<sequence length="82" mass="8978">MGMQYDALDTCTTNTGPPLGTTQPQACSSRNTPKPRPPPPSARPNITFPTYTCPPTYAAWYCLNGATCFTIKIEESLLYNCE</sequence>
<evidence type="ECO:0000256" key="1">
    <source>
        <dbReference type="SAM" id="MobiDB-lite"/>
    </source>
</evidence>
<dbReference type="EMBL" id="JAWJWF010000004">
    <property type="protein sequence ID" value="KAK6633619.1"/>
    <property type="molecule type" value="Genomic_DNA"/>
</dbReference>